<gene>
    <name evidence="2" type="ORF">A2U01_0009958</name>
</gene>
<feature type="chain" id="PRO_5017325664" evidence="1">
    <location>
        <begin position="27"/>
        <end position="74"/>
    </location>
</feature>
<evidence type="ECO:0000256" key="1">
    <source>
        <dbReference type="SAM" id="SignalP"/>
    </source>
</evidence>
<dbReference type="Proteomes" id="UP000265520">
    <property type="component" value="Unassembled WGS sequence"/>
</dbReference>
<organism evidence="2 3">
    <name type="scientific">Trifolium medium</name>
    <dbReference type="NCBI Taxonomy" id="97028"/>
    <lineage>
        <taxon>Eukaryota</taxon>
        <taxon>Viridiplantae</taxon>
        <taxon>Streptophyta</taxon>
        <taxon>Embryophyta</taxon>
        <taxon>Tracheophyta</taxon>
        <taxon>Spermatophyta</taxon>
        <taxon>Magnoliopsida</taxon>
        <taxon>eudicotyledons</taxon>
        <taxon>Gunneridae</taxon>
        <taxon>Pentapetalae</taxon>
        <taxon>rosids</taxon>
        <taxon>fabids</taxon>
        <taxon>Fabales</taxon>
        <taxon>Fabaceae</taxon>
        <taxon>Papilionoideae</taxon>
        <taxon>50 kb inversion clade</taxon>
        <taxon>NPAAA clade</taxon>
        <taxon>Hologalegina</taxon>
        <taxon>IRL clade</taxon>
        <taxon>Trifolieae</taxon>
        <taxon>Trifolium</taxon>
    </lineage>
</organism>
<feature type="non-terminal residue" evidence="2">
    <location>
        <position position="74"/>
    </location>
</feature>
<accession>A0A392MPQ3</accession>
<feature type="signal peptide" evidence="1">
    <location>
        <begin position="1"/>
        <end position="26"/>
    </location>
</feature>
<dbReference type="AlphaFoldDB" id="A0A392MPQ3"/>
<dbReference type="EMBL" id="LXQA010015393">
    <property type="protein sequence ID" value="MCH89065.1"/>
    <property type="molecule type" value="Genomic_DNA"/>
</dbReference>
<name>A0A392MPQ3_9FABA</name>
<evidence type="ECO:0000313" key="2">
    <source>
        <dbReference type="EMBL" id="MCH89065.1"/>
    </source>
</evidence>
<evidence type="ECO:0000313" key="3">
    <source>
        <dbReference type="Proteomes" id="UP000265520"/>
    </source>
</evidence>
<proteinExistence type="predicted"/>
<keyword evidence="1" id="KW-0732">Signal</keyword>
<comment type="caution">
    <text evidence="2">The sequence shown here is derived from an EMBL/GenBank/DDBJ whole genome shotgun (WGS) entry which is preliminary data.</text>
</comment>
<keyword evidence="3" id="KW-1185">Reference proteome</keyword>
<sequence length="74" mass="7867">MVGGKVCFSFSLKIALYTATVQVVAAVANNNFTVGLEGSAMGQWWLDTIGKALEEGKAFERMGSRQLAGLLISL</sequence>
<protein>
    <submittedName>
        <fullName evidence="2">Type I inositol 145-trisphosphate 5-phosphatase 12-like</fullName>
    </submittedName>
</protein>
<reference evidence="2 3" key="1">
    <citation type="journal article" date="2018" name="Front. Plant Sci.">
        <title>Red Clover (Trifolium pratense) and Zigzag Clover (T. medium) - A Picture of Genomic Similarities and Differences.</title>
        <authorList>
            <person name="Dluhosova J."/>
            <person name="Istvanek J."/>
            <person name="Nedelnik J."/>
            <person name="Repkova J."/>
        </authorList>
    </citation>
    <scope>NUCLEOTIDE SEQUENCE [LARGE SCALE GENOMIC DNA]</scope>
    <source>
        <strain evidence="3">cv. 10/8</strain>
        <tissue evidence="2">Leaf</tissue>
    </source>
</reference>